<dbReference type="SUPFAM" id="SSF109755">
    <property type="entry name" value="PhoU-like"/>
    <property type="match status" value="1"/>
</dbReference>
<comment type="caution">
    <text evidence="1">The sequence shown here is derived from an EMBL/GenBank/DDBJ whole genome shotgun (WGS) entry which is preliminary data.</text>
</comment>
<organism evidence="1 2">
    <name type="scientific">Parelaphostrongylus tenuis</name>
    <name type="common">Meningeal worm</name>
    <dbReference type="NCBI Taxonomy" id="148309"/>
    <lineage>
        <taxon>Eukaryota</taxon>
        <taxon>Metazoa</taxon>
        <taxon>Ecdysozoa</taxon>
        <taxon>Nematoda</taxon>
        <taxon>Chromadorea</taxon>
        <taxon>Rhabditida</taxon>
        <taxon>Rhabditina</taxon>
        <taxon>Rhabditomorpha</taxon>
        <taxon>Strongyloidea</taxon>
        <taxon>Metastrongylidae</taxon>
        <taxon>Parelaphostrongylus</taxon>
    </lineage>
</organism>
<keyword evidence="2" id="KW-1185">Reference proteome</keyword>
<proteinExistence type="predicted"/>
<reference evidence="1" key="1">
    <citation type="submission" date="2021-06" db="EMBL/GenBank/DDBJ databases">
        <title>Parelaphostrongylus tenuis whole genome reference sequence.</title>
        <authorList>
            <person name="Garwood T.J."/>
            <person name="Larsen P.A."/>
            <person name="Fountain-Jones N.M."/>
            <person name="Garbe J.R."/>
            <person name="Macchietto M.G."/>
            <person name="Kania S.A."/>
            <person name="Gerhold R.W."/>
            <person name="Richards J.E."/>
            <person name="Wolf T.M."/>
        </authorList>
    </citation>
    <scope>NUCLEOTIDE SEQUENCE</scope>
    <source>
        <strain evidence="1">MNPRO001-30</strain>
        <tissue evidence="1">Meninges</tissue>
    </source>
</reference>
<dbReference type="EMBL" id="JAHQIW010005415">
    <property type="protein sequence ID" value="KAJ1365950.1"/>
    <property type="molecule type" value="Genomic_DNA"/>
</dbReference>
<evidence type="ECO:0000313" key="1">
    <source>
        <dbReference type="EMBL" id="KAJ1365950.1"/>
    </source>
</evidence>
<protein>
    <submittedName>
        <fullName evidence="1">Uncharacterized protein</fullName>
    </submittedName>
</protein>
<dbReference type="AlphaFoldDB" id="A0AAD5QY17"/>
<dbReference type="Proteomes" id="UP001196413">
    <property type="component" value="Unassembled WGS sequence"/>
</dbReference>
<evidence type="ECO:0000313" key="2">
    <source>
        <dbReference type="Proteomes" id="UP001196413"/>
    </source>
</evidence>
<accession>A0AAD5QY17</accession>
<name>A0AAD5QY17_PARTN</name>
<gene>
    <name evidence="1" type="ORF">KIN20_026438</name>
</gene>
<sequence>MKRLSENAETALVSRKCIKLNREELESADTATLIEKLISLTDQLNERNEMVRMWKTRLALARLQVLQIDKELKDVLKERNDAYYERIGRREKEITELRDAVKALESGKDCKILYEFLASKKNLVKNALCAIRKEKKDYAQEISERDAKIAELEKELYQYRRYVIEQVASEHTELDRKRIRNPMLLVRSRSCSRKKKKVGS</sequence>